<keyword evidence="1" id="KW-0812">Transmembrane</keyword>
<gene>
    <name evidence="2" type="ORF">OHAE_2995</name>
</gene>
<sequence>MGAGMISFATKATADMPHIDPGRTPGVGRIGQSLALAAFALAIATTIAAFLFWNLLLPFYGLLYLWGAA</sequence>
<feature type="transmembrane region" description="Helical" evidence="1">
    <location>
        <begin position="33"/>
        <end position="56"/>
    </location>
</feature>
<organism evidence="2 3">
    <name type="scientific">Ochrobactrum soli</name>
    <dbReference type="NCBI Taxonomy" id="2448455"/>
    <lineage>
        <taxon>Bacteria</taxon>
        <taxon>Pseudomonadati</taxon>
        <taxon>Pseudomonadota</taxon>
        <taxon>Alphaproteobacteria</taxon>
        <taxon>Hyphomicrobiales</taxon>
        <taxon>Brucellaceae</taxon>
        <taxon>Brucella/Ochrobactrum group</taxon>
        <taxon>Ochrobactrum</taxon>
    </lineage>
</organism>
<evidence type="ECO:0000313" key="2">
    <source>
        <dbReference type="EMBL" id="SPL63063.1"/>
    </source>
</evidence>
<keyword evidence="1" id="KW-0472">Membrane</keyword>
<accession>A0A2P9HG33</accession>
<name>A0A2P9HG33_9HYPH</name>
<evidence type="ECO:0000256" key="1">
    <source>
        <dbReference type="SAM" id="Phobius"/>
    </source>
</evidence>
<dbReference type="EMBL" id="OOFM01000004">
    <property type="protein sequence ID" value="SPL63063.1"/>
    <property type="molecule type" value="Genomic_DNA"/>
</dbReference>
<evidence type="ECO:0000313" key="3">
    <source>
        <dbReference type="Proteomes" id="UP000246073"/>
    </source>
</evidence>
<dbReference type="Proteomes" id="UP000246073">
    <property type="component" value="Unassembled WGS sequence"/>
</dbReference>
<keyword evidence="1" id="KW-1133">Transmembrane helix</keyword>
<protein>
    <submittedName>
        <fullName evidence="2">Uncharacterized protein</fullName>
    </submittedName>
</protein>
<proteinExistence type="predicted"/>
<reference evidence="3" key="1">
    <citation type="submission" date="2017-12" db="EMBL/GenBank/DDBJ databases">
        <authorList>
            <person name="Diaz M."/>
        </authorList>
    </citation>
    <scope>NUCLEOTIDE SEQUENCE [LARGE SCALE GENOMIC DNA]</scope>
    <source>
        <strain evidence="3">FI11154</strain>
    </source>
</reference>
<dbReference type="AlphaFoldDB" id="A0A2P9HG33"/>